<keyword evidence="6 11" id="KW-0732">Signal</keyword>
<name>A0A4P7CU71_9BURK</name>
<evidence type="ECO:0000256" key="7">
    <source>
        <dbReference type="ARBA" id="ARBA00023065"/>
    </source>
</evidence>
<sequence>MRNLARWSTALTIFAMAAQAYADTSGSVTLYGVMDAGVTYISNSGGHGNLKFDDGIMSPNMLGIKGDEDLGGGTHAVFDLVNQFAVGTGAIQPPGKGIFGRNAWVGLADDRYGSIKLGNQYDFMVDSLFFSRTDAAMTVGGLYNFRAGPFQKIALPYNPPYAGQFDWDRMSGETVTNSVKYQSPSLNGFRVGVLYGFGGVPGAFGSGDTISAGLNFDRGPFGVAAAYTEVKYLQAGGPQVGVRNWGVGAHYDFGQFSTSALITTVRNTANGGAIAQGEIGATYLFNPAVQLGIDYMYMKGNGYLDNNHAHQVSAALDYFLSKRTFVYAAAVYQRTNSGAQALISGVLDVNGTSSSPNQFLGRVGIETRF</sequence>
<dbReference type="GO" id="GO:0006811">
    <property type="term" value="P:monoatomic ion transport"/>
    <property type="evidence" value="ECO:0007669"/>
    <property type="project" value="UniProtKB-KW"/>
</dbReference>
<organism evidence="13 14">
    <name type="scientific">Paraburkholderia pallida</name>
    <dbReference type="NCBI Taxonomy" id="2547399"/>
    <lineage>
        <taxon>Bacteria</taxon>
        <taxon>Pseudomonadati</taxon>
        <taxon>Pseudomonadota</taxon>
        <taxon>Betaproteobacteria</taxon>
        <taxon>Burkholderiales</taxon>
        <taxon>Burkholderiaceae</taxon>
        <taxon>Paraburkholderia</taxon>
    </lineage>
</organism>
<dbReference type="GO" id="GO:0015288">
    <property type="term" value="F:porin activity"/>
    <property type="evidence" value="ECO:0007669"/>
    <property type="project" value="UniProtKB-KW"/>
</dbReference>
<evidence type="ECO:0000256" key="4">
    <source>
        <dbReference type="ARBA" id="ARBA00022452"/>
    </source>
</evidence>
<dbReference type="InterPro" id="IPR033900">
    <property type="entry name" value="Gram_neg_porin_domain"/>
</dbReference>
<dbReference type="PANTHER" id="PTHR34501:SF9">
    <property type="entry name" value="MAJOR OUTER MEMBRANE PROTEIN P.IA"/>
    <property type="match status" value="1"/>
</dbReference>
<comment type="subunit">
    <text evidence="2">Homotrimer.</text>
</comment>
<evidence type="ECO:0000256" key="8">
    <source>
        <dbReference type="ARBA" id="ARBA00023114"/>
    </source>
</evidence>
<gene>
    <name evidence="13" type="ORF">E1956_20840</name>
</gene>
<dbReference type="AlphaFoldDB" id="A0A4P7CU71"/>
<evidence type="ECO:0000256" key="9">
    <source>
        <dbReference type="ARBA" id="ARBA00023136"/>
    </source>
</evidence>
<dbReference type="GO" id="GO:0009279">
    <property type="term" value="C:cell outer membrane"/>
    <property type="evidence" value="ECO:0007669"/>
    <property type="project" value="UniProtKB-SubCell"/>
</dbReference>
<dbReference type="InterPro" id="IPR023614">
    <property type="entry name" value="Porin_dom_sf"/>
</dbReference>
<dbReference type="KEGG" id="ppai:E1956_20840"/>
<evidence type="ECO:0000256" key="5">
    <source>
        <dbReference type="ARBA" id="ARBA00022692"/>
    </source>
</evidence>
<evidence type="ECO:0000256" key="11">
    <source>
        <dbReference type="SAM" id="SignalP"/>
    </source>
</evidence>
<keyword evidence="4" id="KW-1134">Transmembrane beta strand</keyword>
<dbReference type="Proteomes" id="UP000295727">
    <property type="component" value="Chromosome 2"/>
</dbReference>
<evidence type="ECO:0000256" key="1">
    <source>
        <dbReference type="ARBA" id="ARBA00004571"/>
    </source>
</evidence>
<keyword evidence="3" id="KW-0813">Transport</keyword>
<dbReference type="CDD" id="cd00342">
    <property type="entry name" value="gram_neg_porins"/>
    <property type="match status" value="1"/>
</dbReference>
<dbReference type="InterPro" id="IPR050298">
    <property type="entry name" value="Gram-neg_bact_OMP"/>
</dbReference>
<evidence type="ECO:0000256" key="10">
    <source>
        <dbReference type="ARBA" id="ARBA00023237"/>
    </source>
</evidence>
<feature type="chain" id="PRO_5020878259" evidence="11">
    <location>
        <begin position="23"/>
        <end position="369"/>
    </location>
</feature>
<keyword evidence="9" id="KW-0472">Membrane</keyword>
<reference evidence="13 14" key="1">
    <citation type="submission" date="2019-03" db="EMBL/GenBank/DDBJ databases">
        <title>Paraburkholderia sp. 7MH5, isolated from subtropical forest soil.</title>
        <authorList>
            <person name="Gao Z.-H."/>
            <person name="Qiu L.-H."/>
        </authorList>
    </citation>
    <scope>NUCLEOTIDE SEQUENCE [LARGE SCALE GENOMIC DNA]</scope>
    <source>
        <strain evidence="13 14">7MH5</strain>
    </source>
</reference>
<dbReference type="OrthoDB" id="8982743at2"/>
<evidence type="ECO:0000256" key="6">
    <source>
        <dbReference type="ARBA" id="ARBA00022729"/>
    </source>
</evidence>
<evidence type="ECO:0000259" key="12">
    <source>
        <dbReference type="Pfam" id="PF13609"/>
    </source>
</evidence>
<dbReference type="PANTHER" id="PTHR34501">
    <property type="entry name" value="PROTEIN YDDL-RELATED"/>
    <property type="match status" value="1"/>
</dbReference>
<keyword evidence="14" id="KW-1185">Reference proteome</keyword>
<evidence type="ECO:0000256" key="3">
    <source>
        <dbReference type="ARBA" id="ARBA00022448"/>
    </source>
</evidence>
<dbReference type="Pfam" id="PF13609">
    <property type="entry name" value="Porin_4"/>
    <property type="match status" value="1"/>
</dbReference>
<keyword evidence="10" id="KW-0998">Cell outer membrane</keyword>
<evidence type="ECO:0000256" key="2">
    <source>
        <dbReference type="ARBA" id="ARBA00011233"/>
    </source>
</evidence>
<dbReference type="Gene3D" id="2.40.160.10">
    <property type="entry name" value="Porin"/>
    <property type="match status" value="1"/>
</dbReference>
<feature type="signal peptide" evidence="11">
    <location>
        <begin position="1"/>
        <end position="22"/>
    </location>
</feature>
<evidence type="ECO:0000313" key="13">
    <source>
        <dbReference type="EMBL" id="QBQ99608.1"/>
    </source>
</evidence>
<dbReference type="SUPFAM" id="SSF56935">
    <property type="entry name" value="Porins"/>
    <property type="match status" value="1"/>
</dbReference>
<keyword evidence="5" id="KW-0812">Transmembrane</keyword>
<feature type="domain" description="Porin" evidence="12">
    <location>
        <begin position="9"/>
        <end position="336"/>
    </location>
</feature>
<dbReference type="GO" id="GO:0046930">
    <property type="term" value="C:pore complex"/>
    <property type="evidence" value="ECO:0007669"/>
    <property type="project" value="UniProtKB-KW"/>
</dbReference>
<protein>
    <submittedName>
        <fullName evidence="13">Porin</fullName>
    </submittedName>
</protein>
<comment type="subcellular location">
    <subcellularLocation>
        <location evidence="1">Cell outer membrane</location>
        <topology evidence="1">Multi-pass membrane protein</topology>
    </subcellularLocation>
</comment>
<accession>A0A4P7CU71</accession>
<proteinExistence type="predicted"/>
<keyword evidence="8" id="KW-0626">Porin</keyword>
<evidence type="ECO:0000313" key="14">
    <source>
        <dbReference type="Proteomes" id="UP000295727"/>
    </source>
</evidence>
<keyword evidence="7" id="KW-0406">Ion transport</keyword>
<dbReference type="EMBL" id="CP038149">
    <property type="protein sequence ID" value="QBQ99608.1"/>
    <property type="molecule type" value="Genomic_DNA"/>
</dbReference>
<dbReference type="RefSeq" id="WP_134752500.1">
    <property type="nucleotide sequence ID" value="NZ_CP038149.1"/>
</dbReference>